<sequence>MVGDYVSCDLRSVVSMAHSKLERQNARFKFRKETRIQSHFALTGCCERRSKHKTLIKPLTLAQHSFHSKLLYQRESVVLVSQ</sequence>
<protein>
    <submittedName>
        <fullName evidence="1">Uncharacterized protein</fullName>
    </submittedName>
</protein>
<gene>
    <name evidence="1" type="ORF">OJAV_G00035080</name>
</gene>
<dbReference type="EMBL" id="CM012440">
    <property type="protein sequence ID" value="RVE73815.1"/>
    <property type="molecule type" value="Genomic_DNA"/>
</dbReference>
<evidence type="ECO:0000313" key="1">
    <source>
        <dbReference type="EMBL" id="RVE73815.1"/>
    </source>
</evidence>
<reference evidence="1 2" key="2">
    <citation type="submission" date="2019-01" db="EMBL/GenBank/DDBJ databases">
        <title>A chromosome length genome reference of the Java medaka (oryzias javanicus).</title>
        <authorList>
            <person name="Herpin A."/>
            <person name="Takehana Y."/>
            <person name="Naruse K."/>
            <person name="Ansai S."/>
            <person name="Kawaguchi M."/>
        </authorList>
    </citation>
    <scope>NUCLEOTIDE SEQUENCE [LARGE SCALE GENOMIC DNA]</scope>
    <source>
        <strain evidence="1">RS831</strain>
        <tissue evidence="1">Whole body</tissue>
    </source>
</reference>
<dbReference type="Proteomes" id="UP000283210">
    <property type="component" value="Chromosome 4"/>
</dbReference>
<reference evidence="1 2" key="1">
    <citation type="submission" date="2018-11" db="EMBL/GenBank/DDBJ databases">
        <authorList>
            <person name="Lopez-Roques C."/>
            <person name="Donnadieu C."/>
            <person name="Bouchez O."/>
            <person name="Klopp C."/>
            <person name="Cabau C."/>
            <person name="Zahm M."/>
        </authorList>
    </citation>
    <scope>NUCLEOTIDE SEQUENCE [LARGE SCALE GENOMIC DNA]</scope>
    <source>
        <strain evidence="1">RS831</strain>
        <tissue evidence="1">Whole body</tissue>
    </source>
</reference>
<name>A0A3S2PHH0_ORYJA</name>
<keyword evidence="2" id="KW-1185">Reference proteome</keyword>
<accession>A0A3S2PHH0</accession>
<dbReference type="AlphaFoldDB" id="A0A3S2PHH0"/>
<evidence type="ECO:0000313" key="2">
    <source>
        <dbReference type="Proteomes" id="UP000283210"/>
    </source>
</evidence>
<proteinExistence type="predicted"/>
<organism evidence="1 2">
    <name type="scientific">Oryzias javanicus</name>
    <name type="common">Javanese ricefish</name>
    <name type="synonym">Aplocheilus javanicus</name>
    <dbReference type="NCBI Taxonomy" id="123683"/>
    <lineage>
        <taxon>Eukaryota</taxon>
        <taxon>Metazoa</taxon>
        <taxon>Chordata</taxon>
        <taxon>Craniata</taxon>
        <taxon>Vertebrata</taxon>
        <taxon>Euteleostomi</taxon>
        <taxon>Actinopterygii</taxon>
        <taxon>Neopterygii</taxon>
        <taxon>Teleostei</taxon>
        <taxon>Neoteleostei</taxon>
        <taxon>Acanthomorphata</taxon>
        <taxon>Ovalentaria</taxon>
        <taxon>Atherinomorphae</taxon>
        <taxon>Beloniformes</taxon>
        <taxon>Adrianichthyidae</taxon>
        <taxon>Oryziinae</taxon>
        <taxon>Oryzias</taxon>
    </lineage>
</organism>